<feature type="transmembrane region" description="Helical" evidence="17">
    <location>
        <begin position="530"/>
        <end position="547"/>
    </location>
</feature>
<dbReference type="InterPro" id="IPR018108">
    <property type="entry name" value="MCP_transmembrane"/>
</dbReference>
<comment type="caution">
    <text evidence="19">The sequence shown here is derived from an EMBL/GenBank/DDBJ whole genome shotgun (WGS) entry which is preliminary data.</text>
</comment>
<evidence type="ECO:0000256" key="5">
    <source>
        <dbReference type="ARBA" id="ARBA00011738"/>
    </source>
</evidence>
<organism evidence="19 20">
    <name type="scientific">Wallemia ichthyophaga</name>
    <dbReference type="NCBI Taxonomy" id="245174"/>
    <lineage>
        <taxon>Eukaryota</taxon>
        <taxon>Fungi</taxon>
        <taxon>Dikarya</taxon>
        <taxon>Basidiomycota</taxon>
        <taxon>Wallemiomycotina</taxon>
        <taxon>Wallemiomycetes</taxon>
        <taxon>Wallemiales</taxon>
        <taxon>Wallemiaceae</taxon>
        <taxon>Wallemia</taxon>
    </lineage>
</organism>
<dbReference type="Pfam" id="PF00153">
    <property type="entry name" value="Mito_carr"/>
    <property type="match status" value="2"/>
</dbReference>
<feature type="transmembrane region" description="Helical" evidence="17">
    <location>
        <begin position="350"/>
        <end position="369"/>
    </location>
</feature>
<evidence type="ECO:0000256" key="11">
    <source>
        <dbReference type="ARBA" id="ARBA00022989"/>
    </source>
</evidence>
<feature type="transmembrane region" description="Helical" evidence="17">
    <location>
        <begin position="596"/>
        <end position="616"/>
    </location>
</feature>
<dbReference type="Proteomes" id="UP000306954">
    <property type="component" value="Unassembled WGS sequence"/>
</dbReference>
<dbReference type="EMBL" id="SPOF01000005">
    <property type="protein sequence ID" value="TIB16025.1"/>
    <property type="molecule type" value="Genomic_DNA"/>
</dbReference>
<dbReference type="InterPro" id="IPR015168">
    <property type="entry name" value="SsuA/THI5"/>
</dbReference>
<feature type="transmembrane region" description="Helical" evidence="17">
    <location>
        <begin position="567"/>
        <end position="584"/>
    </location>
</feature>
<dbReference type="GO" id="GO:0016020">
    <property type="term" value="C:membrane"/>
    <property type="evidence" value="ECO:0007669"/>
    <property type="project" value="UniProtKB-SubCell"/>
</dbReference>
<evidence type="ECO:0000256" key="15">
    <source>
        <dbReference type="ARBA" id="ARBA00048179"/>
    </source>
</evidence>
<evidence type="ECO:0000313" key="20">
    <source>
        <dbReference type="Proteomes" id="UP000306954"/>
    </source>
</evidence>
<proteinExistence type="inferred from homology"/>
<comment type="catalytic activity">
    <reaction evidence="15">
        <text>N(6)-(pyridoxal phosphate)-L-lysyl-[4-amino-5-hydroxymethyl-2-methylpyrimidine phosphate synthase] + L-histidyl-[4-amino-5-hydroxymethyl-2-methylpyrimidine phosphate synthase] + 2 Fe(3+) + 4 H2O = L-lysyl-[4-amino-5-hydroxymethyl-2-methylpyrimidine phosphate synthase] + (2S)-2-amino-5-hydroxy-4-oxopentanoyl-[4-amino-5-hydroxymethyl-2-methylpyrimidine phosphate synthase] + 4-amino-2-methyl-5-(phosphooxymethyl)pyrimidine + 3-oxopropanoate + 2 Fe(2+) + 2 H(+)</text>
        <dbReference type="Rhea" id="RHEA:65756"/>
        <dbReference type="Rhea" id="RHEA-COMP:16892"/>
        <dbReference type="Rhea" id="RHEA-COMP:16893"/>
        <dbReference type="Rhea" id="RHEA-COMP:16894"/>
        <dbReference type="Rhea" id="RHEA-COMP:16895"/>
        <dbReference type="ChEBI" id="CHEBI:15377"/>
        <dbReference type="ChEBI" id="CHEBI:15378"/>
        <dbReference type="ChEBI" id="CHEBI:29033"/>
        <dbReference type="ChEBI" id="CHEBI:29034"/>
        <dbReference type="ChEBI" id="CHEBI:29969"/>
        <dbReference type="ChEBI" id="CHEBI:29979"/>
        <dbReference type="ChEBI" id="CHEBI:33190"/>
        <dbReference type="ChEBI" id="CHEBI:58354"/>
        <dbReference type="ChEBI" id="CHEBI:143915"/>
        <dbReference type="ChEBI" id="CHEBI:157692"/>
    </reaction>
    <physiologicalReaction direction="left-to-right" evidence="15">
        <dbReference type="Rhea" id="RHEA:65757"/>
    </physiologicalReaction>
</comment>
<dbReference type="Gene3D" id="3.40.190.10">
    <property type="entry name" value="Periplasmic binding protein-like II"/>
    <property type="match status" value="2"/>
</dbReference>
<evidence type="ECO:0000256" key="4">
    <source>
        <dbReference type="ARBA" id="ARBA00009406"/>
    </source>
</evidence>
<evidence type="ECO:0000256" key="2">
    <source>
        <dbReference type="ARBA" id="ARBA00004141"/>
    </source>
</evidence>
<feature type="repeat" description="Solcar" evidence="16">
    <location>
        <begin position="9"/>
        <end position="91"/>
    </location>
</feature>
<evidence type="ECO:0000256" key="8">
    <source>
        <dbReference type="ARBA" id="ARBA00022723"/>
    </source>
</evidence>
<evidence type="ECO:0000256" key="16">
    <source>
        <dbReference type="PROSITE-ProRule" id="PRU00282"/>
    </source>
</evidence>
<keyword evidence="9" id="KW-0663">Pyridoxal phosphate</keyword>
<comment type="subunit">
    <text evidence="5">Homodimer.</text>
</comment>
<dbReference type="AlphaFoldDB" id="A0A4T0HPW5"/>
<keyword evidence="12" id="KW-0408">Iron</keyword>
<keyword evidence="11 17" id="KW-1133">Transmembrane helix</keyword>
<dbReference type="InterPro" id="IPR023395">
    <property type="entry name" value="MCP_dom_sf"/>
</dbReference>
<keyword evidence="10" id="KW-0784">Thiamine biosynthesis</keyword>
<evidence type="ECO:0000313" key="19">
    <source>
        <dbReference type="EMBL" id="TIB16025.1"/>
    </source>
</evidence>
<evidence type="ECO:0000256" key="14">
    <source>
        <dbReference type="ARBA" id="ARBA00033171"/>
    </source>
</evidence>
<comment type="similarity">
    <text evidence="4">Belongs to the NMT1/THI5 family.</text>
</comment>
<dbReference type="PROSITE" id="PS50920">
    <property type="entry name" value="SOLCAR"/>
    <property type="match status" value="2"/>
</dbReference>
<feature type="transmembrane region" description="Helical" evidence="17">
    <location>
        <begin position="307"/>
        <end position="330"/>
    </location>
</feature>
<evidence type="ECO:0000259" key="18">
    <source>
        <dbReference type="Pfam" id="PF09084"/>
    </source>
</evidence>
<comment type="pathway">
    <text evidence="3">Cofactor biosynthesis; thiamine diphosphate biosynthesis.</text>
</comment>
<name>A0A4T0HPW5_WALIC</name>
<dbReference type="SUPFAM" id="SSF53850">
    <property type="entry name" value="Periplasmic binding protein-like II"/>
    <property type="match status" value="1"/>
</dbReference>
<sequence length="1109" mass="122774">MTQSSYFSNPSLDHGVAGMGAGIASTIAMQPLDLIKVRLQVTDKSTHKDLLSTFIRSNGWKGMWRGVTTNIIGNSVSWGGYFWLYTGVKNRLHSSHPARNLGPLEHLYAASEAGWFLITPIYIQNNLKAGSIIAITTNPLWLIKTRIFSTKQHDKGAYRGLAHGLIEIGRKEGMRGYWKGTLLALFGVLQGAIQFAVYEELKIWRSKSSGNLSNTPTWLSNWEYTLMSGASKLFALGTTYPYQVVRTRIQATLNLYYLKRQLGYFGSKRFCFNCPMSSNTLEKRQSSLPPVINILNKDSSKPSGLKALYCHPLLQVSIVGLICFCGPGLFNALTGLGGGGQASPEVANKANAALYATFATVAWFGGSVVNLIGPILAMMIGSAGYCLYIGSFLALNYHPDAGGFNIAAGAILGCCAGLLWTAQGSLMLSYPTEDKKGLYTSIFWVIFNFGGVIGSAVSVGTNWDSEQGGVTNSTYIAFVAVTALGVLLPLTLRAPSKMIREDGSAVVIERATTWKTELINLYRALVDDPWITLLFPFFFASNWFYTYQFNDFNAALHNVRTRSLNGLCYWLAQIVGAVIFGQLLDISRVNRKWRATIGWCVLFAMVWATNAGFYTIQRQFFDTPTDQIDTIDLTSSRYPHRIVLYIFAGALDAAWQTYAYWMMGSMSNDPSKLAFYAGFYKGLQSAGAAIIWACDSQMGSLGALASSWALMAGGLLLALPMVWWRIKNHTTLADETMVRDVEDVDEHARPHELACLTLSFIQLTRMSIDIVCCTNWELTAYHVPLIVAKYKGYFKDENLRVATIHPEDVSDVTEIVGSGKADLGLKAMIHTLAGKARGYPIKSIGTLMDEPFTGLLYLKGNGVTNDFTSLKGKKIGYVGEFGKVQVAELAQAHGMRDDEYEAVRCGMNISKALIDGKIHAGIGLENMQQVEYTVHKKLEEWCKSVNRPATDVQMLRIDQLAELGCCCFCSILYIGNEAWLEAHPNEARGFMKAVKRAADDLIRDPKGTWELFQELKPAMRSTLASLQFARSFNYMRSDLANVDRDWRKVTGYSQRLGIFPEELQPNYTNEYLSWELDDEEKVDGNAKQAEMIKKQAQVAQNGGVLVEAA</sequence>
<evidence type="ECO:0000256" key="3">
    <source>
        <dbReference type="ARBA" id="ARBA00004948"/>
    </source>
</evidence>
<gene>
    <name evidence="19" type="ORF">E3P90_00618</name>
</gene>
<feature type="transmembrane region" description="Helical" evidence="17">
    <location>
        <begin position="642"/>
        <end position="661"/>
    </location>
</feature>
<feature type="transmembrane region" description="Helical" evidence="17">
    <location>
        <begin position="475"/>
        <end position="492"/>
    </location>
</feature>
<dbReference type="Pfam" id="PF09084">
    <property type="entry name" value="NMT1"/>
    <property type="match status" value="1"/>
</dbReference>
<feature type="domain" description="SsuA/THI5-like" evidence="18">
    <location>
        <begin position="780"/>
        <end position="1006"/>
    </location>
</feature>
<accession>A0A4T0HPW5</accession>
<evidence type="ECO:0000256" key="6">
    <source>
        <dbReference type="ARBA" id="ARBA00022679"/>
    </source>
</evidence>
<reference evidence="19 20" key="1">
    <citation type="submission" date="2019-03" db="EMBL/GenBank/DDBJ databases">
        <title>Sequencing 23 genomes of Wallemia ichthyophaga.</title>
        <authorList>
            <person name="Gostincar C."/>
        </authorList>
    </citation>
    <scope>NUCLEOTIDE SEQUENCE [LARGE SCALE GENOMIC DNA]</scope>
    <source>
        <strain evidence="19 20">EXF-8621</strain>
    </source>
</reference>
<dbReference type="GO" id="GO:0046872">
    <property type="term" value="F:metal ion binding"/>
    <property type="evidence" value="ECO:0007669"/>
    <property type="project" value="UniProtKB-KW"/>
</dbReference>
<dbReference type="PANTHER" id="PTHR31528:SF1">
    <property type="entry name" value="4-AMINO-5-HYDROXYMETHYL-2-METHYLPYRIMIDINE PHOSPHATE SYNTHASE THI11-RELATED"/>
    <property type="match status" value="1"/>
</dbReference>
<dbReference type="InterPro" id="IPR010291">
    <property type="entry name" value="Ion_channel_UNC-93"/>
</dbReference>
<comment type="function">
    <text evidence="1">Responsible for the formation of the pyrimidine heterocycle in the thiamine biosynthesis pathway. Catalyzes the formation of hydroxymethylpyrimidine phosphate (HMP-P) from histidine and pyridoxal phosphate (PLP). The protein uses PLP and the active site histidine to form HMP-P, generating an inactive enzyme. The enzyme can only undergo a single turnover, which suggests it is a suicide enzyme.</text>
</comment>
<dbReference type="Gene3D" id="1.50.40.10">
    <property type="entry name" value="Mitochondrial carrier domain"/>
    <property type="match status" value="2"/>
</dbReference>
<comment type="subcellular location">
    <subcellularLocation>
        <location evidence="2">Membrane</location>
        <topology evidence="2">Multi-pass membrane protein</topology>
    </subcellularLocation>
</comment>
<dbReference type="SUPFAM" id="SSF103473">
    <property type="entry name" value="MFS general substrate transporter"/>
    <property type="match status" value="1"/>
</dbReference>
<evidence type="ECO:0000256" key="12">
    <source>
        <dbReference type="ARBA" id="ARBA00023004"/>
    </source>
</evidence>
<evidence type="ECO:0000256" key="10">
    <source>
        <dbReference type="ARBA" id="ARBA00022977"/>
    </source>
</evidence>
<evidence type="ECO:0000256" key="9">
    <source>
        <dbReference type="ARBA" id="ARBA00022898"/>
    </source>
</evidence>
<evidence type="ECO:0000256" key="7">
    <source>
        <dbReference type="ARBA" id="ARBA00022692"/>
    </source>
</evidence>
<dbReference type="GO" id="GO:0009228">
    <property type="term" value="P:thiamine biosynthetic process"/>
    <property type="evidence" value="ECO:0007669"/>
    <property type="project" value="UniProtKB-KW"/>
</dbReference>
<feature type="transmembrane region" description="Helical" evidence="17">
    <location>
        <begin position="376"/>
        <end position="395"/>
    </location>
</feature>
<feature type="repeat" description="Solcar" evidence="16">
    <location>
        <begin position="117"/>
        <end position="204"/>
    </location>
</feature>
<keyword evidence="13 16" id="KW-0472">Membrane</keyword>
<keyword evidence="7 16" id="KW-0812">Transmembrane</keyword>
<evidence type="ECO:0000256" key="1">
    <source>
        <dbReference type="ARBA" id="ARBA00003469"/>
    </source>
</evidence>
<dbReference type="GO" id="GO:0016740">
    <property type="term" value="F:transferase activity"/>
    <property type="evidence" value="ECO:0007669"/>
    <property type="project" value="UniProtKB-KW"/>
</dbReference>
<feature type="transmembrane region" description="Helical" evidence="17">
    <location>
        <begin position="673"/>
        <end position="693"/>
    </location>
</feature>
<evidence type="ECO:0000256" key="13">
    <source>
        <dbReference type="ARBA" id="ARBA00023136"/>
    </source>
</evidence>
<dbReference type="SUPFAM" id="SSF103506">
    <property type="entry name" value="Mitochondrial carrier"/>
    <property type="match status" value="1"/>
</dbReference>
<dbReference type="Gene3D" id="1.20.1250.20">
    <property type="entry name" value="MFS general substrate transporter like domains"/>
    <property type="match status" value="1"/>
</dbReference>
<feature type="transmembrane region" description="Helical" evidence="17">
    <location>
        <begin position="705"/>
        <end position="724"/>
    </location>
</feature>
<dbReference type="PANTHER" id="PTHR31528">
    <property type="entry name" value="4-AMINO-5-HYDROXYMETHYL-2-METHYLPYRIMIDINE PHOSPHATE SYNTHASE THI11-RELATED"/>
    <property type="match status" value="1"/>
</dbReference>
<feature type="transmembrane region" description="Helical" evidence="17">
    <location>
        <begin position="442"/>
        <end position="463"/>
    </location>
</feature>
<keyword evidence="8" id="KW-0479">Metal-binding</keyword>
<dbReference type="InterPro" id="IPR036259">
    <property type="entry name" value="MFS_trans_sf"/>
</dbReference>
<protein>
    <recommendedName>
        <fullName evidence="14">Thiamine pyrimidine synthase</fullName>
    </recommendedName>
</protein>
<evidence type="ECO:0000256" key="17">
    <source>
        <dbReference type="SAM" id="Phobius"/>
    </source>
</evidence>
<keyword evidence="6" id="KW-0808">Transferase</keyword>
<dbReference type="Pfam" id="PF05978">
    <property type="entry name" value="UNC-93"/>
    <property type="match status" value="1"/>
</dbReference>
<dbReference type="InterPro" id="IPR027939">
    <property type="entry name" value="NMT1/THI5"/>
</dbReference>
<feature type="transmembrane region" description="Helical" evidence="17">
    <location>
        <begin position="401"/>
        <end position="421"/>
    </location>
</feature>